<dbReference type="GO" id="GO:0006412">
    <property type="term" value="P:translation"/>
    <property type="evidence" value="ECO:0007669"/>
    <property type="project" value="InterPro"/>
</dbReference>
<feature type="chain" id="PRO_5024419996" description="Small ribosomal subunit protein uS3 C-terminal domain-containing protein" evidence="4">
    <location>
        <begin position="36"/>
        <end position="169"/>
    </location>
</feature>
<dbReference type="GO" id="GO:0022627">
    <property type="term" value="C:cytosolic small ribosomal subunit"/>
    <property type="evidence" value="ECO:0007669"/>
    <property type="project" value="TreeGrafter"/>
</dbReference>
<comment type="similarity">
    <text evidence="1">Belongs to the universal ribosomal protein uS3 family.</text>
</comment>
<sequence>MLQLRNHAIYMIQLTLLRKLLISLAGCSLLRRLLCAKGCGIRASVSFRKAMKKAIELTEQADTKGIQVQIAGRIDGKEIARVEWIREGSFDWTRLLFFVFPAETNLRERDPGDMDSLGRSCCRLRIGRGECHHVAGSDPGLSHVAIPAKRKGAFRTDWSTKRILQHTKI</sequence>
<evidence type="ECO:0000313" key="7">
    <source>
        <dbReference type="Proteomes" id="UP000326396"/>
    </source>
</evidence>
<keyword evidence="7" id="KW-1185">Reference proteome</keyword>
<evidence type="ECO:0000256" key="2">
    <source>
        <dbReference type="ARBA" id="ARBA00022980"/>
    </source>
</evidence>
<gene>
    <name evidence="6" type="ORF">E3N88_46065</name>
</gene>
<keyword evidence="3" id="KW-0687">Ribonucleoprotein</keyword>
<comment type="caution">
    <text evidence="6">The sequence shown here is derived from an EMBL/GenBank/DDBJ whole genome shotgun (WGS) entry which is preliminary data.</text>
</comment>
<feature type="domain" description="Small ribosomal subunit protein uS3 C-terminal" evidence="5">
    <location>
        <begin position="42"/>
        <end position="89"/>
    </location>
</feature>
<evidence type="ECO:0000259" key="5">
    <source>
        <dbReference type="Pfam" id="PF00189"/>
    </source>
</evidence>
<keyword evidence="4" id="KW-0732">Signal</keyword>
<reference evidence="6 7" key="1">
    <citation type="submission" date="2019-05" db="EMBL/GenBank/DDBJ databases">
        <title>Mikania micrantha, genome provides insights into the molecular mechanism of rapid growth.</title>
        <authorList>
            <person name="Liu B."/>
        </authorList>
    </citation>
    <scope>NUCLEOTIDE SEQUENCE [LARGE SCALE GENOMIC DNA]</scope>
    <source>
        <strain evidence="6">NLD-2019</strain>
        <tissue evidence="6">Leaf</tissue>
    </source>
</reference>
<dbReference type="EMBL" id="SZYD01002677">
    <property type="protein sequence ID" value="KAC9268299.1"/>
    <property type="molecule type" value="Genomic_DNA"/>
</dbReference>
<evidence type="ECO:0000313" key="6">
    <source>
        <dbReference type="EMBL" id="KAC9268299.1"/>
    </source>
</evidence>
<feature type="signal peptide" evidence="4">
    <location>
        <begin position="1"/>
        <end position="35"/>
    </location>
</feature>
<proteinExistence type="inferred from homology"/>
<dbReference type="Proteomes" id="UP000326396">
    <property type="component" value="Unassembled WGS sequence"/>
</dbReference>
<dbReference type="OrthoDB" id="10267824at2759"/>
<dbReference type="SUPFAM" id="SSF54821">
    <property type="entry name" value="Ribosomal protein S3 C-terminal domain"/>
    <property type="match status" value="1"/>
</dbReference>
<dbReference type="GO" id="GO:0003735">
    <property type="term" value="F:structural constituent of ribosome"/>
    <property type="evidence" value="ECO:0007669"/>
    <property type="project" value="InterPro"/>
</dbReference>
<evidence type="ECO:0000256" key="4">
    <source>
        <dbReference type="SAM" id="SignalP"/>
    </source>
</evidence>
<dbReference type="PANTHER" id="PTHR11760:SF19">
    <property type="entry name" value="SMALL RIBOSOMAL SUBUNIT PROTEIN US3C"/>
    <property type="match status" value="1"/>
</dbReference>
<dbReference type="InterPro" id="IPR036419">
    <property type="entry name" value="Ribosomal_S3_C_sf"/>
</dbReference>
<name>A0A5N6L7E0_9ASTR</name>
<dbReference type="Pfam" id="PF00189">
    <property type="entry name" value="Ribosomal_S3_C"/>
    <property type="match status" value="1"/>
</dbReference>
<dbReference type="Gene3D" id="3.30.1140.32">
    <property type="entry name" value="Ribosomal protein S3, C-terminal domain"/>
    <property type="match status" value="1"/>
</dbReference>
<organism evidence="6 7">
    <name type="scientific">Mikania micrantha</name>
    <name type="common">bitter vine</name>
    <dbReference type="NCBI Taxonomy" id="192012"/>
    <lineage>
        <taxon>Eukaryota</taxon>
        <taxon>Viridiplantae</taxon>
        <taxon>Streptophyta</taxon>
        <taxon>Embryophyta</taxon>
        <taxon>Tracheophyta</taxon>
        <taxon>Spermatophyta</taxon>
        <taxon>Magnoliopsida</taxon>
        <taxon>eudicotyledons</taxon>
        <taxon>Gunneridae</taxon>
        <taxon>Pentapetalae</taxon>
        <taxon>asterids</taxon>
        <taxon>campanulids</taxon>
        <taxon>Asterales</taxon>
        <taxon>Asteraceae</taxon>
        <taxon>Asteroideae</taxon>
        <taxon>Heliantheae alliance</taxon>
        <taxon>Eupatorieae</taxon>
        <taxon>Mikania</taxon>
    </lineage>
</organism>
<protein>
    <recommendedName>
        <fullName evidence="5">Small ribosomal subunit protein uS3 C-terminal domain-containing protein</fullName>
    </recommendedName>
</protein>
<dbReference type="InterPro" id="IPR001351">
    <property type="entry name" value="Ribosomal_uS3_C"/>
</dbReference>
<evidence type="ECO:0000256" key="1">
    <source>
        <dbReference type="ARBA" id="ARBA00010761"/>
    </source>
</evidence>
<dbReference type="InterPro" id="IPR057258">
    <property type="entry name" value="Ribosomal_uS3"/>
</dbReference>
<dbReference type="AlphaFoldDB" id="A0A5N6L7E0"/>
<accession>A0A5N6L7E0</accession>
<keyword evidence="2" id="KW-0689">Ribosomal protein</keyword>
<evidence type="ECO:0000256" key="3">
    <source>
        <dbReference type="ARBA" id="ARBA00023274"/>
    </source>
</evidence>
<dbReference type="PANTHER" id="PTHR11760">
    <property type="entry name" value="30S/40S RIBOSOMAL PROTEIN S3"/>
    <property type="match status" value="1"/>
</dbReference>